<keyword evidence="3" id="KW-1185">Reference proteome</keyword>
<feature type="domain" description="DUF5672" evidence="1">
    <location>
        <begin position="62"/>
        <end position="217"/>
    </location>
</feature>
<protein>
    <recommendedName>
        <fullName evidence="1">DUF5672 domain-containing protein</fullName>
    </recommendedName>
</protein>
<accession>E0RX07</accession>
<dbReference type="Proteomes" id="UP000001299">
    <property type="component" value="Chromosome 1"/>
</dbReference>
<evidence type="ECO:0000259" key="1">
    <source>
        <dbReference type="Pfam" id="PF18922"/>
    </source>
</evidence>
<dbReference type="RefSeq" id="WP_013281568.1">
    <property type="nucleotide sequence ID" value="NC_014387.1"/>
</dbReference>
<dbReference type="STRING" id="515622.bpr_I2182"/>
<evidence type="ECO:0000313" key="3">
    <source>
        <dbReference type="Proteomes" id="UP000001299"/>
    </source>
</evidence>
<proteinExistence type="predicted"/>
<gene>
    <name evidence="2" type="ordered locus">bpr_I2182</name>
</gene>
<evidence type="ECO:0000313" key="2">
    <source>
        <dbReference type="EMBL" id="ADL34915.1"/>
    </source>
</evidence>
<sequence>MIENNVDNVAIIVPVYSKELTQIEKIALIQLKKTLNRYPIIFIAPESLDLSGITGITDMDFVQRLPNNFFENVESYNELCLSRKFYELFLKYEYLLFYQLDAFVFEDQLIDFVNLGYDYIGAPWLRGYCNYAFFGRNVFYVGNGGLSLRKTSKMIEVLEKYEKEKVDCYINEDVIFASYKNRGLNIAPIEVALKFSFEGELHRCLAENRGVLPFGCHAWYKTDLKFWKPYIEKYGYILPKDIPPKQIDMDSIHMYKWMEKNSLLLKDDEKFFSLNAIINKRWPDLKESRLFLWGAGFYGKHICEVLKQNMIRLDGFLDSDLSKIGRQVCNMRVFPIEELENGDKIIVTAAPPVDKSISHRLTDIKCNIQIEYATWDELI</sequence>
<dbReference type="EMBL" id="CP001810">
    <property type="protein sequence ID" value="ADL34915.1"/>
    <property type="molecule type" value="Genomic_DNA"/>
</dbReference>
<dbReference type="AlphaFoldDB" id="E0RX07"/>
<dbReference type="eggNOG" id="ENOG502Z956">
    <property type="taxonomic scope" value="Bacteria"/>
</dbReference>
<dbReference type="Pfam" id="PF18922">
    <property type="entry name" value="DUF5672"/>
    <property type="match status" value="1"/>
</dbReference>
<organism evidence="2 3">
    <name type="scientific">Butyrivibrio proteoclasticus (strain ATCC 51982 / DSM 14932 / B316)</name>
    <name type="common">Clostridium proteoclasticum</name>
    <dbReference type="NCBI Taxonomy" id="515622"/>
    <lineage>
        <taxon>Bacteria</taxon>
        <taxon>Bacillati</taxon>
        <taxon>Bacillota</taxon>
        <taxon>Clostridia</taxon>
        <taxon>Lachnospirales</taxon>
        <taxon>Lachnospiraceae</taxon>
        <taxon>Butyrivibrio</taxon>
    </lineage>
</organism>
<name>E0RX07_BUTPB</name>
<dbReference type="HOGENOM" id="CLU_728965_0_0_9"/>
<dbReference type="InterPro" id="IPR043729">
    <property type="entry name" value="DUF5672"/>
</dbReference>
<dbReference type="KEGG" id="bpb:bpr_I2182"/>
<reference evidence="2 3" key="1">
    <citation type="journal article" date="2010" name="PLoS ONE">
        <title>The glycobiome of the rumen bacterium Butyrivibrio proteoclasticus B316(T) highlights adaptation to a polysaccharide-rich environment.</title>
        <authorList>
            <person name="Kelly W.J."/>
            <person name="Leahy S.C."/>
            <person name="Altermann E."/>
            <person name="Yeoman C.J."/>
            <person name="Dunne J.C."/>
            <person name="Kong Z."/>
            <person name="Pacheco D.M."/>
            <person name="Li D."/>
            <person name="Noel S.J."/>
            <person name="Moon C.D."/>
            <person name="Cookson A.L."/>
            <person name="Attwood G.T."/>
        </authorList>
    </citation>
    <scope>NUCLEOTIDE SEQUENCE [LARGE SCALE GENOMIC DNA]</scope>
    <source>
        <strain evidence="3">ATCC 51982 / DSM 14932 / B316</strain>
    </source>
</reference>